<comment type="caution">
    <text evidence="8">The sequence shown here is derived from an EMBL/GenBank/DDBJ whole genome shotgun (WGS) entry which is preliminary data.</text>
</comment>
<gene>
    <name evidence="8" type="ORF">HA285_02940</name>
</gene>
<evidence type="ECO:0000256" key="3">
    <source>
        <dbReference type="ARBA" id="ARBA00022695"/>
    </source>
</evidence>
<dbReference type="AlphaFoldDB" id="A0A7J4MW22"/>
<dbReference type="EC" id="2.7.7.7" evidence="1"/>
<dbReference type="InterPro" id="IPR043502">
    <property type="entry name" value="DNA/RNA_pol_sf"/>
</dbReference>
<evidence type="ECO:0000259" key="7">
    <source>
        <dbReference type="Pfam" id="PF00136"/>
    </source>
</evidence>
<evidence type="ECO:0000256" key="5">
    <source>
        <dbReference type="ARBA" id="ARBA00023125"/>
    </source>
</evidence>
<keyword evidence="3" id="KW-0548">Nucleotidyltransferase</keyword>
<evidence type="ECO:0000256" key="4">
    <source>
        <dbReference type="ARBA" id="ARBA00022932"/>
    </source>
</evidence>
<dbReference type="GO" id="GO:0000166">
    <property type="term" value="F:nucleotide binding"/>
    <property type="evidence" value="ECO:0007669"/>
    <property type="project" value="InterPro"/>
</dbReference>
<name>A0A7J4MW22_METTF</name>
<dbReference type="Proteomes" id="UP000538031">
    <property type="component" value="Unassembled WGS sequence"/>
</dbReference>
<dbReference type="GeneID" id="82296683"/>
<dbReference type="GO" id="GO:0003677">
    <property type="term" value="F:DNA binding"/>
    <property type="evidence" value="ECO:0007669"/>
    <property type="project" value="UniProtKB-KW"/>
</dbReference>
<dbReference type="InterPro" id="IPR023211">
    <property type="entry name" value="DNA_pol_palm_dom_sf"/>
</dbReference>
<keyword evidence="4" id="KW-0239">DNA-directed DNA polymerase</keyword>
<dbReference type="InterPro" id="IPR042087">
    <property type="entry name" value="DNA_pol_B_thumb"/>
</dbReference>
<reference evidence="9" key="1">
    <citation type="journal article" date="2020" name="bioRxiv">
        <title>A rank-normalized archaeal taxonomy based on genome phylogeny resolves widespread incomplete and uneven classifications.</title>
        <authorList>
            <person name="Rinke C."/>
            <person name="Chuvochina M."/>
            <person name="Mussig A.J."/>
            <person name="Chaumeil P.-A."/>
            <person name="Waite D.W."/>
            <person name="Whitman W.B."/>
            <person name="Parks D.H."/>
            <person name="Hugenholtz P."/>
        </authorList>
    </citation>
    <scope>NUCLEOTIDE SEQUENCE [LARGE SCALE GENOMIC DNA]</scope>
</reference>
<evidence type="ECO:0000256" key="2">
    <source>
        <dbReference type="ARBA" id="ARBA00022679"/>
    </source>
</evidence>
<keyword evidence="2" id="KW-0808">Transferase</keyword>
<dbReference type="PANTHER" id="PTHR10322:SF23">
    <property type="entry name" value="DNA POLYMERASE DELTA CATALYTIC SUBUNIT"/>
    <property type="match status" value="1"/>
</dbReference>
<dbReference type="SMR" id="A0A7J4MW22"/>
<dbReference type="InterPro" id="IPR006134">
    <property type="entry name" value="DNA-dir_DNA_pol_B_multi_dom"/>
</dbReference>
<evidence type="ECO:0000256" key="1">
    <source>
        <dbReference type="ARBA" id="ARBA00012417"/>
    </source>
</evidence>
<feature type="domain" description="DNA-directed DNA polymerase family B multifunctional" evidence="7">
    <location>
        <begin position="10"/>
        <end position="199"/>
    </location>
</feature>
<sequence>MSQLSKVEDEILSQVKRFLKHINSNLPEGMELEFEGFYRRGFFVTKKRYALIEDDTIVAKGLELVRRDWAPIAKKTQRKVLMAILRDGSPEKAREIIREVVGRIRRGDVELDDLVIHTQITRDLSEYKQIGPHVIAAKRSLEKGRRVERGSIVRYIIVKGRGPISQRAFPVEDAEGMGYDPDYYIENQVMAAVSRIMSSLGYSTEDMNSLSSGERQSSLDAFF</sequence>
<dbReference type="GO" id="GO:0003887">
    <property type="term" value="F:DNA-directed DNA polymerase activity"/>
    <property type="evidence" value="ECO:0007669"/>
    <property type="project" value="UniProtKB-KW"/>
</dbReference>
<dbReference type="Pfam" id="PF00136">
    <property type="entry name" value="DNA_pol_B"/>
    <property type="match status" value="1"/>
</dbReference>
<dbReference type="GO" id="GO:0006261">
    <property type="term" value="P:DNA-templated DNA replication"/>
    <property type="evidence" value="ECO:0007669"/>
    <property type="project" value="TreeGrafter"/>
</dbReference>
<evidence type="ECO:0000313" key="8">
    <source>
        <dbReference type="EMBL" id="HIH64540.1"/>
    </source>
</evidence>
<keyword evidence="5" id="KW-0238">DNA-binding</keyword>
<dbReference type="EMBL" id="DUHT01000033">
    <property type="protein sequence ID" value="HIH64540.1"/>
    <property type="molecule type" value="Genomic_DNA"/>
</dbReference>
<dbReference type="PANTHER" id="PTHR10322">
    <property type="entry name" value="DNA POLYMERASE CATALYTIC SUBUNIT"/>
    <property type="match status" value="1"/>
</dbReference>
<dbReference type="InterPro" id="IPR050240">
    <property type="entry name" value="DNA_pol_type-B"/>
</dbReference>
<evidence type="ECO:0000313" key="9">
    <source>
        <dbReference type="Proteomes" id="UP000538031"/>
    </source>
</evidence>
<protein>
    <recommendedName>
        <fullName evidence="1">DNA-directed DNA polymerase</fullName>
        <ecNumber evidence="1">2.7.7.7</ecNumber>
    </recommendedName>
</protein>
<dbReference type="RefSeq" id="WP_010875847.1">
    <property type="nucleotide sequence ID" value="NZ_CP064324.1"/>
</dbReference>
<organism evidence="8 9">
    <name type="scientific">Methanothermobacter thermautotrophicus</name>
    <name type="common">Methanobacterium thermoformicicum</name>
    <dbReference type="NCBI Taxonomy" id="145262"/>
    <lineage>
        <taxon>Archaea</taxon>
        <taxon>Methanobacteriati</taxon>
        <taxon>Methanobacteriota</taxon>
        <taxon>Methanomada group</taxon>
        <taxon>Methanobacteria</taxon>
        <taxon>Methanobacteriales</taxon>
        <taxon>Methanobacteriaceae</taxon>
        <taxon>Methanothermobacter</taxon>
    </lineage>
</organism>
<dbReference type="Gene3D" id="1.10.132.60">
    <property type="entry name" value="DNA polymerase family B, C-terminal domain"/>
    <property type="match status" value="1"/>
</dbReference>
<dbReference type="Gene3D" id="3.90.1600.10">
    <property type="entry name" value="Palm domain of DNA polymerase"/>
    <property type="match status" value="1"/>
</dbReference>
<dbReference type="SUPFAM" id="SSF56672">
    <property type="entry name" value="DNA/RNA polymerases"/>
    <property type="match status" value="1"/>
</dbReference>
<evidence type="ECO:0000256" key="6">
    <source>
        <dbReference type="ARBA" id="ARBA00049244"/>
    </source>
</evidence>
<comment type="catalytic activity">
    <reaction evidence="6">
        <text>DNA(n) + a 2'-deoxyribonucleoside 5'-triphosphate = DNA(n+1) + diphosphate</text>
        <dbReference type="Rhea" id="RHEA:22508"/>
        <dbReference type="Rhea" id="RHEA-COMP:17339"/>
        <dbReference type="Rhea" id="RHEA-COMP:17340"/>
        <dbReference type="ChEBI" id="CHEBI:33019"/>
        <dbReference type="ChEBI" id="CHEBI:61560"/>
        <dbReference type="ChEBI" id="CHEBI:173112"/>
        <dbReference type="EC" id="2.7.7.7"/>
    </reaction>
</comment>
<accession>A0A7J4MW22</accession>
<dbReference type="OMA" id="KQIGPHV"/>
<proteinExistence type="predicted"/>